<accession>A0A0F9UCQ6</accession>
<dbReference type="AlphaFoldDB" id="A0A0F9UCQ6"/>
<dbReference type="PANTHER" id="PTHR16943:SF8">
    <property type="entry name" value="2-METHYLCITRATE DEHYDRATASE"/>
    <property type="match status" value="1"/>
</dbReference>
<dbReference type="InterPro" id="IPR036148">
    <property type="entry name" value="MmgE/PrpD_sf"/>
</dbReference>
<name>A0A0F9UCQ6_9ZZZZ</name>
<comment type="caution">
    <text evidence="4">The sequence shown here is derived from an EMBL/GenBank/DDBJ whole genome shotgun (WGS) entry which is preliminary data.</text>
</comment>
<dbReference type="GO" id="GO:0016829">
    <property type="term" value="F:lyase activity"/>
    <property type="evidence" value="ECO:0007669"/>
    <property type="project" value="InterPro"/>
</dbReference>
<reference evidence="4" key="1">
    <citation type="journal article" date="2015" name="Nature">
        <title>Complex archaea that bridge the gap between prokaryotes and eukaryotes.</title>
        <authorList>
            <person name="Spang A."/>
            <person name="Saw J.H."/>
            <person name="Jorgensen S.L."/>
            <person name="Zaremba-Niedzwiedzka K."/>
            <person name="Martijn J."/>
            <person name="Lind A.E."/>
            <person name="van Eijk R."/>
            <person name="Schleper C."/>
            <person name="Guy L."/>
            <person name="Ettema T.J."/>
        </authorList>
    </citation>
    <scope>NUCLEOTIDE SEQUENCE</scope>
</reference>
<evidence type="ECO:0000313" key="4">
    <source>
        <dbReference type="EMBL" id="KKN85167.1"/>
    </source>
</evidence>
<organism evidence="4">
    <name type="scientific">marine sediment metagenome</name>
    <dbReference type="NCBI Taxonomy" id="412755"/>
    <lineage>
        <taxon>unclassified sequences</taxon>
        <taxon>metagenomes</taxon>
        <taxon>ecological metagenomes</taxon>
    </lineage>
</organism>
<dbReference type="InterPro" id="IPR042183">
    <property type="entry name" value="MmgE/PrpD_sf_1"/>
</dbReference>
<evidence type="ECO:0000259" key="2">
    <source>
        <dbReference type="Pfam" id="PF03972"/>
    </source>
</evidence>
<protein>
    <recommendedName>
        <fullName evidence="5">MmgE/PrpD family protein</fullName>
    </recommendedName>
</protein>
<sequence length="478" mass="50847">MEQRTPTHFTPQNDPSIGEGLTAEVAAFVLDTGFDAIPSQVVDLAKKSILDGFGLALSGSVAASGRYVQRHLKDVAGAGLAIVIGTDIKVPSRFAAFANGVGIHADDYDDTQLAVAHDRVYGLLTHPTAPCLPAAFAETETRSLSGRDLLAAYLVGVDVECKIAEAISPRHYQHGFHATATCGTFAAASAAGKLRGFDQETLQRALSIAGSQSAGLRENFGTMTKPFHAGRSSESGVVACDFAEMGWSATDKILEAPRGFFQAHGGGYDLNAIRGKLGAPWSFADPGISIKPHPSGSLTHPGMTEMLALIAAHGIKAEDVERVDVGTNHNMQNALIHRRPQNELQAKFSMEFCMAILLLDGRANLPEFTDETVLRDDVRAMIERVHFAVHPDAEAAGYAKMTTLIDIHMKDGRTISGRADFGKGSPANPMSYEEVADKFRGCAEFAGWPKEKSETIIDLVATLDTAAGVEDLTAALSA</sequence>
<dbReference type="InterPro" id="IPR045337">
    <property type="entry name" value="MmgE_PrpD_C"/>
</dbReference>
<feature type="domain" description="MmgE/PrpD C-terminal" evidence="3">
    <location>
        <begin position="293"/>
        <end position="462"/>
    </location>
</feature>
<evidence type="ECO:0000259" key="3">
    <source>
        <dbReference type="Pfam" id="PF19305"/>
    </source>
</evidence>
<evidence type="ECO:0000256" key="1">
    <source>
        <dbReference type="ARBA" id="ARBA00006174"/>
    </source>
</evidence>
<dbReference type="Gene3D" id="1.10.4100.10">
    <property type="entry name" value="2-methylcitrate dehydratase PrpD"/>
    <property type="match status" value="1"/>
</dbReference>
<feature type="domain" description="MmgE/PrpD N-terminal" evidence="2">
    <location>
        <begin position="24"/>
        <end position="270"/>
    </location>
</feature>
<comment type="similarity">
    <text evidence="1">Belongs to the PrpD family.</text>
</comment>
<gene>
    <name evidence="4" type="ORF">LCGC14_0281490</name>
</gene>
<dbReference type="SUPFAM" id="SSF103378">
    <property type="entry name" value="2-methylcitrate dehydratase PrpD"/>
    <property type="match status" value="1"/>
</dbReference>
<dbReference type="Gene3D" id="3.30.1330.120">
    <property type="entry name" value="2-methylcitrate dehydratase PrpD"/>
    <property type="match status" value="1"/>
</dbReference>
<dbReference type="InterPro" id="IPR005656">
    <property type="entry name" value="MmgE_PrpD"/>
</dbReference>
<evidence type="ECO:0008006" key="5">
    <source>
        <dbReference type="Google" id="ProtNLM"/>
    </source>
</evidence>
<dbReference type="InterPro" id="IPR045336">
    <property type="entry name" value="MmgE_PrpD_N"/>
</dbReference>
<dbReference type="InterPro" id="IPR042188">
    <property type="entry name" value="MmgE/PrpD_sf_2"/>
</dbReference>
<dbReference type="Pfam" id="PF19305">
    <property type="entry name" value="MmgE_PrpD_C"/>
    <property type="match status" value="1"/>
</dbReference>
<dbReference type="EMBL" id="LAZR01000162">
    <property type="protein sequence ID" value="KKN85167.1"/>
    <property type="molecule type" value="Genomic_DNA"/>
</dbReference>
<dbReference type="Pfam" id="PF03972">
    <property type="entry name" value="MmgE_PrpD_N"/>
    <property type="match status" value="1"/>
</dbReference>
<dbReference type="PANTHER" id="PTHR16943">
    <property type="entry name" value="2-METHYLCITRATE DEHYDRATASE-RELATED"/>
    <property type="match status" value="1"/>
</dbReference>
<proteinExistence type="inferred from homology"/>